<dbReference type="Gene3D" id="2.60.120.10">
    <property type="entry name" value="Jelly Rolls"/>
    <property type="match status" value="1"/>
</dbReference>
<evidence type="ECO:0000259" key="2">
    <source>
        <dbReference type="Pfam" id="PF14667"/>
    </source>
</evidence>
<dbReference type="SUPFAM" id="SSF51182">
    <property type="entry name" value="RmlC-like cupins"/>
    <property type="match status" value="1"/>
</dbReference>
<dbReference type="Pfam" id="PF01370">
    <property type="entry name" value="Epimerase"/>
    <property type="match status" value="1"/>
</dbReference>
<dbReference type="EMBL" id="JAKRCV010000023">
    <property type="protein sequence ID" value="MCG7322021.1"/>
    <property type="molecule type" value="Genomic_DNA"/>
</dbReference>
<dbReference type="InterPro" id="IPR014710">
    <property type="entry name" value="RmlC-like_jellyroll"/>
</dbReference>
<dbReference type="InterPro" id="IPR001509">
    <property type="entry name" value="Epimerase_deHydtase"/>
</dbReference>
<dbReference type="PANTHER" id="PTHR43245">
    <property type="entry name" value="BIFUNCTIONAL POLYMYXIN RESISTANCE PROTEIN ARNA"/>
    <property type="match status" value="1"/>
</dbReference>
<dbReference type="RefSeq" id="WP_239263986.1">
    <property type="nucleotide sequence ID" value="NZ_JAKRCV010000023.1"/>
</dbReference>
<gene>
    <name evidence="3" type="ORF">MHL29_08990</name>
</gene>
<dbReference type="SUPFAM" id="SSF51735">
    <property type="entry name" value="NAD(P)-binding Rossmann-fold domains"/>
    <property type="match status" value="1"/>
</dbReference>
<dbReference type="InterPro" id="IPR011051">
    <property type="entry name" value="RmlC_Cupin_sf"/>
</dbReference>
<dbReference type="Gene3D" id="3.40.50.720">
    <property type="entry name" value="NAD(P)-binding Rossmann-like Domain"/>
    <property type="match status" value="1"/>
</dbReference>
<dbReference type="PANTHER" id="PTHR43245:SF55">
    <property type="entry name" value="NAD(P)-BINDING DOMAIN-CONTAINING PROTEIN"/>
    <property type="match status" value="1"/>
</dbReference>
<feature type="domain" description="Capsular polysaccharide assembling protein CapF C-terminal" evidence="2">
    <location>
        <begin position="243"/>
        <end position="354"/>
    </location>
</feature>
<dbReference type="Proteomes" id="UP001521931">
    <property type="component" value="Unassembled WGS sequence"/>
</dbReference>
<dbReference type="InterPro" id="IPR029303">
    <property type="entry name" value="CapF_C"/>
</dbReference>
<proteinExistence type="predicted"/>
<keyword evidence="4" id="KW-1185">Reference proteome</keyword>
<comment type="caution">
    <text evidence="3">The sequence shown here is derived from an EMBL/GenBank/DDBJ whole genome shotgun (WGS) entry which is preliminary data.</text>
</comment>
<organism evidence="3 4">
    <name type="scientific">Arsenicicoccus bolidensis</name>
    <dbReference type="NCBI Taxonomy" id="229480"/>
    <lineage>
        <taxon>Bacteria</taxon>
        <taxon>Bacillati</taxon>
        <taxon>Actinomycetota</taxon>
        <taxon>Actinomycetes</taxon>
        <taxon>Micrococcales</taxon>
        <taxon>Intrasporangiaceae</taxon>
        <taxon>Arsenicicoccus</taxon>
    </lineage>
</organism>
<reference evidence="3 4" key="1">
    <citation type="submission" date="2022-02" db="EMBL/GenBank/DDBJ databases">
        <title>Uncovering new skin microbiome diversity through culturing and metagenomics.</title>
        <authorList>
            <person name="Conlan S."/>
            <person name="Deming C."/>
            <person name="Nisc Comparative Sequencing Program N."/>
            <person name="Segre J.A."/>
        </authorList>
    </citation>
    <scope>NUCLEOTIDE SEQUENCE [LARGE SCALE GENOMIC DNA]</scope>
    <source>
        <strain evidence="3 4">ACRQZ</strain>
    </source>
</reference>
<feature type="domain" description="NAD-dependent epimerase/dehydratase" evidence="1">
    <location>
        <begin position="3"/>
        <end position="182"/>
    </location>
</feature>
<name>A0ABS9Q2B4_9MICO</name>
<dbReference type="Pfam" id="PF14667">
    <property type="entry name" value="Polysacc_synt_C"/>
    <property type="match status" value="1"/>
</dbReference>
<dbReference type="InterPro" id="IPR036291">
    <property type="entry name" value="NAD(P)-bd_dom_sf"/>
</dbReference>
<accession>A0ABS9Q2B4</accession>
<dbReference type="InterPro" id="IPR050177">
    <property type="entry name" value="Lipid_A_modif_metabolic_enz"/>
</dbReference>
<evidence type="ECO:0000313" key="3">
    <source>
        <dbReference type="EMBL" id="MCG7322021.1"/>
    </source>
</evidence>
<evidence type="ECO:0000313" key="4">
    <source>
        <dbReference type="Proteomes" id="UP001521931"/>
    </source>
</evidence>
<protein>
    <submittedName>
        <fullName evidence="3">NAD-dependent epimerase/dehydratase family protein</fullName>
    </submittedName>
</protein>
<sequence>MKVLLTGAGGFLGWHTRVRLAALTDHEVVAVDRESFGRLTELAQGCDAVLHVAGVNRASDEEVERGNVELAEAVAEAVRGSGSIHTIVYANTVHAEADSPYGRGKSRATEELGASRAKVVDVRLPNLFGEHGRPGYNSFVATFAHAVARDQAPKSVQDKEIGLLHVQDAAQVLIDALATDQAELAPEPHPTSVQEVLDKLVSFRETYRTGDIPALPTDFDVNLFNTLRAALFPQAYPIQLTPHSDDRGRLVETVRSHGGQGQTFVSTTRCGITRGEHYHLGKIERFVVLGGRARISLRRVFHDDVIDFEVDGANPVAIDMPTMWVHNITNVGDTDLLTQFWTHTLFDPAAPDTFWEPVRQDAS</sequence>
<evidence type="ECO:0000259" key="1">
    <source>
        <dbReference type="Pfam" id="PF01370"/>
    </source>
</evidence>